<dbReference type="InterPro" id="IPR048492">
    <property type="entry name" value="Stu2_CTS"/>
</dbReference>
<feature type="domain" description="Stu2 C-terminal segment" evidence="3">
    <location>
        <begin position="230"/>
        <end position="252"/>
    </location>
</feature>
<comment type="caution">
    <text evidence="4">The sequence shown here is derived from an EMBL/GenBank/DDBJ whole genome shotgun (WGS) entry which is preliminary data.</text>
</comment>
<protein>
    <recommendedName>
        <fullName evidence="3">Stu2 C-terminal segment domain-containing protein</fullName>
    </recommendedName>
</protein>
<dbReference type="STRING" id="331657.A0A4U0WWT5"/>
<feature type="compositionally biased region" description="Polar residues" evidence="2">
    <location>
        <begin position="117"/>
        <end position="133"/>
    </location>
</feature>
<keyword evidence="1" id="KW-0175">Coiled coil</keyword>
<feature type="compositionally biased region" description="Polar residues" evidence="2">
    <location>
        <begin position="161"/>
        <end position="177"/>
    </location>
</feature>
<evidence type="ECO:0000313" key="5">
    <source>
        <dbReference type="Proteomes" id="UP000308768"/>
    </source>
</evidence>
<dbReference type="Pfam" id="PF21042">
    <property type="entry name" value="Stu2_CTS"/>
    <property type="match status" value="1"/>
</dbReference>
<name>A0A4U0WWT5_9PEZI</name>
<evidence type="ECO:0000313" key="4">
    <source>
        <dbReference type="EMBL" id="TKA67023.1"/>
    </source>
</evidence>
<reference evidence="4 5" key="1">
    <citation type="submission" date="2017-03" db="EMBL/GenBank/DDBJ databases">
        <title>Genomes of endolithic fungi from Antarctica.</title>
        <authorList>
            <person name="Coleine C."/>
            <person name="Masonjones S."/>
            <person name="Stajich J.E."/>
        </authorList>
    </citation>
    <scope>NUCLEOTIDE SEQUENCE [LARGE SCALE GENOMIC DNA]</scope>
    <source>
        <strain evidence="4 5">CCFEE 5187</strain>
    </source>
</reference>
<feature type="compositionally biased region" description="Basic and acidic residues" evidence="2">
    <location>
        <begin position="178"/>
        <end position="195"/>
    </location>
</feature>
<dbReference type="OrthoDB" id="205662at2759"/>
<feature type="region of interest" description="Disordered" evidence="2">
    <location>
        <begin position="76"/>
        <end position="232"/>
    </location>
</feature>
<feature type="non-terminal residue" evidence="4">
    <location>
        <position position="1"/>
    </location>
</feature>
<evidence type="ECO:0000256" key="2">
    <source>
        <dbReference type="SAM" id="MobiDB-lite"/>
    </source>
</evidence>
<accession>A0A4U0WWT5</accession>
<feature type="coiled-coil region" evidence="1">
    <location>
        <begin position="1"/>
        <end position="70"/>
    </location>
</feature>
<organism evidence="4 5">
    <name type="scientific">Cryomyces minteri</name>
    <dbReference type="NCBI Taxonomy" id="331657"/>
    <lineage>
        <taxon>Eukaryota</taxon>
        <taxon>Fungi</taxon>
        <taxon>Dikarya</taxon>
        <taxon>Ascomycota</taxon>
        <taxon>Pezizomycotina</taxon>
        <taxon>Dothideomycetes</taxon>
        <taxon>Dothideomycetes incertae sedis</taxon>
        <taxon>Cryomyces</taxon>
    </lineage>
</organism>
<feature type="compositionally biased region" description="Gly residues" evidence="2">
    <location>
        <begin position="200"/>
        <end position="209"/>
    </location>
</feature>
<dbReference type="EMBL" id="NAJN01000956">
    <property type="protein sequence ID" value="TKA67023.1"/>
    <property type="molecule type" value="Genomic_DNA"/>
</dbReference>
<gene>
    <name evidence="4" type="ORF">B0A49_09491</name>
</gene>
<keyword evidence="5" id="KW-1185">Reference proteome</keyword>
<evidence type="ECO:0000259" key="3">
    <source>
        <dbReference type="Pfam" id="PF21042"/>
    </source>
</evidence>
<dbReference type="AlphaFoldDB" id="A0A4U0WWT5"/>
<sequence>TQRFSSQIAELQNQNAQLIEDHTRDVLSIEAKETQLVRARSDAENAEERVRMLERECERLKREVVRLGRARYKDADAGANRNHPSLDFGPPSAALYGNGKPEWEPNGANARLDDRSGNNSDIHTTYNAESSDGPTPVANGIGGRTQSPVRSTHRPHPQPSAAASKSQLASGRASPSTRSHDSGELDRSYGSRDSHSSGVRDGGAVGGNGASRLVGDRPVSAPRQASDGVESWKRAAEVTQNLKARIEMIKAKQGLARGH</sequence>
<proteinExistence type="predicted"/>
<evidence type="ECO:0000256" key="1">
    <source>
        <dbReference type="SAM" id="Coils"/>
    </source>
</evidence>
<dbReference type="Proteomes" id="UP000308768">
    <property type="component" value="Unassembled WGS sequence"/>
</dbReference>